<feature type="domain" description="HTH psq-type" evidence="3">
    <location>
        <begin position="17"/>
        <end position="54"/>
    </location>
</feature>
<evidence type="ECO:0000256" key="1">
    <source>
        <dbReference type="ARBA" id="ARBA00004123"/>
    </source>
</evidence>
<dbReference type="GO" id="GO:0003677">
    <property type="term" value="F:DNA binding"/>
    <property type="evidence" value="ECO:0007669"/>
    <property type="project" value="InterPro"/>
</dbReference>
<dbReference type="RefSeq" id="XP_028131417.1">
    <property type="nucleotide sequence ID" value="XM_028275616.1"/>
</dbReference>
<evidence type="ECO:0000259" key="2">
    <source>
        <dbReference type="Pfam" id="PF03184"/>
    </source>
</evidence>
<dbReference type="Pfam" id="PF03184">
    <property type="entry name" value="DDE_1"/>
    <property type="match status" value="1"/>
</dbReference>
<dbReference type="InterPro" id="IPR004875">
    <property type="entry name" value="DDE_SF_endonuclease_dom"/>
</dbReference>
<organism evidence="4">
    <name type="scientific">Diabrotica virgifera virgifera</name>
    <name type="common">western corn rootworm</name>
    <dbReference type="NCBI Taxonomy" id="50390"/>
    <lineage>
        <taxon>Eukaryota</taxon>
        <taxon>Metazoa</taxon>
        <taxon>Ecdysozoa</taxon>
        <taxon>Arthropoda</taxon>
        <taxon>Hexapoda</taxon>
        <taxon>Insecta</taxon>
        <taxon>Pterygota</taxon>
        <taxon>Neoptera</taxon>
        <taxon>Endopterygota</taxon>
        <taxon>Coleoptera</taxon>
        <taxon>Polyphaga</taxon>
        <taxon>Cucujiformia</taxon>
        <taxon>Chrysomeloidea</taxon>
        <taxon>Chrysomelidae</taxon>
        <taxon>Galerucinae</taxon>
        <taxon>Diabroticina</taxon>
        <taxon>Diabroticites</taxon>
        <taxon>Diabrotica</taxon>
    </lineage>
</organism>
<dbReference type="InParanoid" id="A0A6P7F9H0"/>
<gene>
    <name evidence="4" type="primary">LOC114327114</name>
</gene>
<dbReference type="InterPro" id="IPR009057">
    <property type="entry name" value="Homeodomain-like_sf"/>
</dbReference>
<sequence length="276" mass="31156">MPRTYIKKKQPPTYSLEDIERAVNDIKNGNTTYRQAKERYGIPISVIFHRIKGRKVYLYRIGVGRPTVLSPEAEKQITTCLIARAPIGFPCNKEELKQLVSEYVKANDIPNPFHDHLPGEDWYQGFMRRNNNISLKKAEHLQKVRKTARDPATVYDLYSKLGDLYKKHDLEGPSKAKFIFNCDESGFASDPSRLKALGEKGKPLSRVSGGSGRESTTVLICVSADGFFLPPLIVFKGAAVQARWTSTQSYPGTRYAASSKGWMEEPQFFFGLKTVL</sequence>
<dbReference type="Pfam" id="PF05225">
    <property type="entry name" value="HTH_psq"/>
    <property type="match status" value="1"/>
</dbReference>
<name>A0A6P7F9H0_DIAVI</name>
<comment type="subcellular location">
    <subcellularLocation>
        <location evidence="1">Nucleus</location>
    </subcellularLocation>
</comment>
<dbReference type="SUPFAM" id="SSF46689">
    <property type="entry name" value="Homeodomain-like"/>
    <property type="match status" value="1"/>
</dbReference>
<dbReference type="AlphaFoldDB" id="A0A6P7F9H0"/>
<dbReference type="Gene3D" id="1.10.10.60">
    <property type="entry name" value="Homeodomain-like"/>
    <property type="match status" value="1"/>
</dbReference>
<feature type="domain" description="DDE-1" evidence="2">
    <location>
        <begin position="216"/>
        <end position="265"/>
    </location>
</feature>
<dbReference type="InterPro" id="IPR007889">
    <property type="entry name" value="HTH_Psq"/>
</dbReference>
<evidence type="ECO:0000259" key="3">
    <source>
        <dbReference type="Pfam" id="PF05225"/>
    </source>
</evidence>
<accession>A0A6P7F9H0</accession>
<proteinExistence type="predicted"/>
<dbReference type="GO" id="GO:0005634">
    <property type="term" value="C:nucleus"/>
    <property type="evidence" value="ECO:0007669"/>
    <property type="project" value="UniProtKB-SubCell"/>
</dbReference>
<reference evidence="4" key="1">
    <citation type="submission" date="2025-08" db="UniProtKB">
        <authorList>
            <consortium name="RefSeq"/>
        </authorList>
    </citation>
    <scope>IDENTIFICATION</scope>
    <source>
        <tissue evidence="4">Whole insect</tissue>
    </source>
</reference>
<protein>
    <submittedName>
        <fullName evidence="4">Uncharacterized protein LOC114327114</fullName>
    </submittedName>
</protein>
<evidence type="ECO:0000313" key="4">
    <source>
        <dbReference type="RefSeq" id="XP_028131417.1"/>
    </source>
</evidence>